<sequence>MTADERAAAEELQTPQRQGRHHDAHQRRTKPETATMMMMERTSEILESKIKTTASSVAFPARFSVAAAGPTKESSMPAGGRAKFHVTGPRRLAIGAARLANGHAEIRRRAIGSTCLLSYAARARGGAASPLVSSLGTGHDVCRPERNVPILLLEPGERASERASEGVSHKELMCTRKGLRSKDLIFIHPLYILPIADSFAVFNAESRLRKTKPSILGKPLTEPATPFPSRTMRSDL</sequence>
<evidence type="ECO:0000313" key="3">
    <source>
        <dbReference type="Proteomes" id="UP000077202"/>
    </source>
</evidence>
<keyword evidence="3" id="KW-1185">Reference proteome</keyword>
<reference evidence="2" key="1">
    <citation type="submission" date="2016-03" db="EMBL/GenBank/DDBJ databases">
        <title>Mechanisms controlling the formation of the plant cell surface in tip-growing cells are functionally conserved among land plants.</title>
        <authorList>
            <person name="Honkanen S."/>
            <person name="Jones V.A."/>
            <person name="Morieri G."/>
            <person name="Champion C."/>
            <person name="Hetherington A.J."/>
            <person name="Kelly S."/>
            <person name="Saint-Marcoux D."/>
            <person name="Proust H."/>
            <person name="Prescott H."/>
            <person name="Dolan L."/>
        </authorList>
    </citation>
    <scope>NUCLEOTIDE SEQUENCE [LARGE SCALE GENOMIC DNA]</scope>
    <source>
        <tissue evidence="2">Whole gametophyte</tissue>
    </source>
</reference>
<feature type="region of interest" description="Disordered" evidence="1">
    <location>
        <begin position="214"/>
        <end position="236"/>
    </location>
</feature>
<dbReference type="Proteomes" id="UP000077202">
    <property type="component" value="Unassembled WGS sequence"/>
</dbReference>
<comment type="caution">
    <text evidence="2">The sequence shown here is derived from an EMBL/GenBank/DDBJ whole genome shotgun (WGS) entry which is preliminary data.</text>
</comment>
<organism evidence="2 3">
    <name type="scientific">Marchantia polymorpha subsp. ruderalis</name>
    <dbReference type="NCBI Taxonomy" id="1480154"/>
    <lineage>
        <taxon>Eukaryota</taxon>
        <taxon>Viridiplantae</taxon>
        <taxon>Streptophyta</taxon>
        <taxon>Embryophyta</taxon>
        <taxon>Marchantiophyta</taxon>
        <taxon>Marchantiopsida</taxon>
        <taxon>Marchantiidae</taxon>
        <taxon>Marchantiales</taxon>
        <taxon>Marchantiaceae</taxon>
        <taxon>Marchantia</taxon>
    </lineage>
</organism>
<gene>
    <name evidence="2" type="ORF">AXG93_4537s1010</name>
</gene>
<accession>A0A176VQ91</accession>
<proteinExistence type="predicted"/>
<name>A0A176VQ91_MARPO</name>
<dbReference type="EMBL" id="LVLJ01002954">
    <property type="protein sequence ID" value="OAE23049.1"/>
    <property type="molecule type" value="Genomic_DNA"/>
</dbReference>
<evidence type="ECO:0000256" key="1">
    <source>
        <dbReference type="SAM" id="MobiDB-lite"/>
    </source>
</evidence>
<feature type="region of interest" description="Disordered" evidence="1">
    <location>
        <begin position="1"/>
        <end position="33"/>
    </location>
</feature>
<evidence type="ECO:0000313" key="2">
    <source>
        <dbReference type="EMBL" id="OAE23049.1"/>
    </source>
</evidence>
<feature type="compositionally biased region" description="Basic residues" evidence="1">
    <location>
        <begin position="18"/>
        <end position="28"/>
    </location>
</feature>
<protein>
    <submittedName>
        <fullName evidence="2">Uncharacterized protein</fullName>
    </submittedName>
</protein>
<dbReference type="AlphaFoldDB" id="A0A176VQ91"/>